<proteinExistence type="predicted"/>
<dbReference type="InterPro" id="IPR009579">
    <property type="entry name" value="DUF1192"/>
</dbReference>
<sequence>MQEEENETSKVRLQPINLEVLSQEALREYLITLEKEMVRARNMLAAKDVARASAEALFRK</sequence>
<dbReference type="KEGG" id="dvn:HQ394_08305"/>
<protein>
    <submittedName>
        <fullName evidence="1">DUF1192 family protein</fullName>
    </submittedName>
</protein>
<name>A0A7H1N0T3_9PROT</name>
<dbReference type="AlphaFoldDB" id="A0A7H1N0T3"/>
<reference evidence="1 2" key="1">
    <citation type="submission" date="2020-05" db="EMBL/GenBank/DDBJ databases">
        <title>Complete closed genome sequence of Defluviicoccus vanus.</title>
        <authorList>
            <person name="Bessarab I."/>
            <person name="Arumugam K."/>
            <person name="Maszenan A.M."/>
            <person name="Seviour R.J."/>
            <person name="Williams R.B."/>
        </authorList>
    </citation>
    <scope>NUCLEOTIDE SEQUENCE [LARGE SCALE GENOMIC DNA]</scope>
    <source>
        <strain evidence="1 2">Ben 114</strain>
    </source>
</reference>
<dbReference type="Pfam" id="PF06698">
    <property type="entry name" value="DUF1192"/>
    <property type="match status" value="1"/>
</dbReference>
<accession>A0A7H1N0T3</accession>
<dbReference type="Proteomes" id="UP000516369">
    <property type="component" value="Chromosome"/>
</dbReference>
<dbReference type="EMBL" id="CP053923">
    <property type="protein sequence ID" value="QNT69319.1"/>
    <property type="molecule type" value="Genomic_DNA"/>
</dbReference>
<organism evidence="1 2">
    <name type="scientific">Defluviicoccus vanus</name>
    <dbReference type="NCBI Taxonomy" id="111831"/>
    <lineage>
        <taxon>Bacteria</taxon>
        <taxon>Pseudomonadati</taxon>
        <taxon>Pseudomonadota</taxon>
        <taxon>Alphaproteobacteria</taxon>
        <taxon>Rhodospirillales</taxon>
        <taxon>Rhodospirillaceae</taxon>
        <taxon>Defluviicoccus</taxon>
    </lineage>
</organism>
<dbReference type="RefSeq" id="WP_190262824.1">
    <property type="nucleotide sequence ID" value="NZ_CP053923.1"/>
</dbReference>
<evidence type="ECO:0000313" key="2">
    <source>
        <dbReference type="Proteomes" id="UP000516369"/>
    </source>
</evidence>
<gene>
    <name evidence="1" type="ORF">HQ394_08305</name>
</gene>
<keyword evidence="2" id="KW-1185">Reference proteome</keyword>
<evidence type="ECO:0000313" key="1">
    <source>
        <dbReference type="EMBL" id="QNT69319.1"/>
    </source>
</evidence>